<dbReference type="InterPro" id="IPR029044">
    <property type="entry name" value="Nucleotide-diphossugar_trans"/>
</dbReference>
<dbReference type="OrthoDB" id="9759709at2"/>
<dbReference type="CDD" id="cd18614">
    <property type="entry name" value="GH130"/>
    <property type="match status" value="1"/>
</dbReference>
<protein>
    <submittedName>
        <fullName evidence="4">Glycosidase related protein</fullName>
    </submittedName>
</protein>
<dbReference type="GO" id="GO:0016757">
    <property type="term" value="F:glycosyltransferase activity"/>
    <property type="evidence" value="ECO:0007669"/>
    <property type="project" value="UniProtKB-KW"/>
</dbReference>
<keyword evidence="4" id="KW-0378">Hydrolase</keyword>
<keyword evidence="4" id="KW-0326">Glycosidase</keyword>
<keyword evidence="1" id="KW-0328">Glycosyltransferase</keyword>
<dbReference type="EMBL" id="CP002360">
    <property type="protein sequence ID" value="AEE97508.1"/>
    <property type="molecule type" value="Genomic_DNA"/>
</dbReference>
<evidence type="ECO:0000256" key="3">
    <source>
        <dbReference type="ARBA" id="ARBA00024356"/>
    </source>
</evidence>
<evidence type="ECO:0000313" key="4">
    <source>
        <dbReference type="EMBL" id="AEE97508.1"/>
    </source>
</evidence>
<dbReference type="PANTHER" id="PTHR34106:SF5">
    <property type="entry name" value="GLYCOSIDASE"/>
    <property type="match status" value="1"/>
</dbReference>
<dbReference type="SUPFAM" id="SSF75005">
    <property type="entry name" value="Arabinanase/levansucrase/invertase"/>
    <property type="match status" value="1"/>
</dbReference>
<dbReference type="Gene3D" id="2.115.10.20">
    <property type="entry name" value="Glycosyl hydrolase domain, family 43"/>
    <property type="match status" value="1"/>
</dbReference>
<dbReference type="InterPro" id="IPR023296">
    <property type="entry name" value="Glyco_hydro_beta-prop_sf"/>
</dbReference>
<dbReference type="SUPFAM" id="SSF53448">
    <property type="entry name" value="Nucleotide-diphospho-sugar transferases"/>
    <property type="match status" value="1"/>
</dbReference>
<name>F3ZW99_MAHA5</name>
<dbReference type="STRING" id="697281.Mahau_2342"/>
<dbReference type="Gene3D" id="3.90.550.10">
    <property type="entry name" value="Spore Coat Polysaccharide Biosynthesis Protein SpsA, Chain A"/>
    <property type="match status" value="1"/>
</dbReference>
<keyword evidence="5" id="KW-1185">Reference proteome</keyword>
<gene>
    <name evidence="4" type="ordered locus">Mahau_2342</name>
</gene>
<dbReference type="HOGENOM" id="CLU_273303_0_0_9"/>
<evidence type="ECO:0000256" key="1">
    <source>
        <dbReference type="ARBA" id="ARBA00022676"/>
    </source>
</evidence>
<dbReference type="PANTHER" id="PTHR34106">
    <property type="entry name" value="GLYCOSIDASE"/>
    <property type="match status" value="1"/>
</dbReference>
<reference evidence="4 5" key="2">
    <citation type="journal article" date="2011" name="Stand. Genomic Sci.">
        <title>Complete genome sequence of Mahella australiensis type strain (50-1 BON).</title>
        <authorList>
            <person name="Sikorski J."/>
            <person name="Teshima H."/>
            <person name="Nolan M."/>
            <person name="Lucas S."/>
            <person name="Hammon N."/>
            <person name="Deshpande S."/>
            <person name="Cheng J.F."/>
            <person name="Pitluck S."/>
            <person name="Liolios K."/>
            <person name="Pagani I."/>
            <person name="Ivanova N."/>
            <person name="Huntemann M."/>
            <person name="Mavromatis K."/>
            <person name="Ovchinikova G."/>
            <person name="Pati A."/>
            <person name="Tapia R."/>
            <person name="Han C."/>
            <person name="Goodwin L."/>
            <person name="Chen A."/>
            <person name="Palaniappan K."/>
            <person name="Land M."/>
            <person name="Hauser L."/>
            <person name="Ngatchou-Djao O.D."/>
            <person name="Rohde M."/>
            <person name="Pukall R."/>
            <person name="Spring S."/>
            <person name="Abt B."/>
            <person name="Goker M."/>
            <person name="Detter J.C."/>
            <person name="Woyke T."/>
            <person name="Bristow J."/>
            <person name="Markowitz V."/>
            <person name="Hugenholtz P."/>
            <person name="Eisen J.A."/>
            <person name="Kyrpides N.C."/>
            <person name="Klenk H.P."/>
            <person name="Lapidus A."/>
        </authorList>
    </citation>
    <scope>NUCLEOTIDE SEQUENCE [LARGE SCALE GENOMIC DNA]</scope>
    <source>
        <strain evidence="5">DSM 15567 / CIP 107919 / 50-1 BON</strain>
    </source>
</reference>
<keyword evidence="2" id="KW-0808">Transferase</keyword>
<dbReference type="eggNOG" id="COG0463">
    <property type="taxonomic scope" value="Bacteria"/>
</dbReference>
<dbReference type="eggNOG" id="COG2152">
    <property type="taxonomic scope" value="Bacteria"/>
</dbReference>
<comment type="similarity">
    <text evidence="3">Belongs to the glycosyl hydrolase 130 family.</text>
</comment>
<dbReference type="KEGG" id="mas:Mahau_2342"/>
<dbReference type="RefSeq" id="WP_013781934.1">
    <property type="nucleotide sequence ID" value="NC_015520.1"/>
</dbReference>
<organism evidence="4 5">
    <name type="scientific">Mahella australiensis (strain DSM 15567 / CIP 107919 / 50-1 BON)</name>
    <dbReference type="NCBI Taxonomy" id="697281"/>
    <lineage>
        <taxon>Bacteria</taxon>
        <taxon>Bacillati</taxon>
        <taxon>Bacillota</taxon>
        <taxon>Clostridia</taxon>
        <taxon>Thermoanaerobacterales</taxon>
        <taxon>Thermoanaerobacterales Family IV. Incertae Sedis</taxon>
        <taxon>Mahella</taxon>
    </lineage>
</organism>
<dbReference type="Pfam" id="PF04041">
    <property type="entry name" value="Glyco_hydro_130"/>
    <property type="match status" value="1"/>
</dbReference>
<proteinExistence type="inferred from homology"/>
<dbReference type="InterPro" id="IPR007184">
    <property type="entry name" value="Mannoside_phosphorylase"/>
</dbReference>
<reference evidence="5" key="1">
    <citation type="submission" date="2010-11" db="EMBL/GenBank/DDBJ databases">
        <title>The complete genome of Mahella australiensis DSM 15567.</title>
        <authorList>
            <consortium name="US DOE Joint Genome Institute (JGI-PGF)"/>
            <person name="Lucas S."/>
            <person name="Copeland A."/>
            <person name="Lapidus A."/>
            <person name="Bruce D."/>
            <person name="Goodwin L."/>
            <person name="Pitluck S."/>
            <person name="Kyrpides N."/>
            <person name="Mavromatis K."/>
            <person name="Pagani I."/>
            <person name="Ivanova N."/>
            <person name="Teshima H."/>
            <person name="Brettin T."/>
            <person name="Detter J.C."/>
            <person name="Han C."/>
            <person name="Tapia R."/>
            <person name="Land M."/>
            <person name="Hauser L."/>
            <person name="Markowitz V."/>
            <person name="Cheng J.-F."/>
            <person name="Hugenholtz P."/>
            <person name="Woyke T."/>
            <person name="Wu D."/>
            <person name="Spring S."/>
            <person name="Pukall R."/>
            <person name="Steenblock K."/>
            <person name="Schneider S."/>
            <person name="Klenk H.-P."/>
            <person name="Eisen J.A."/>
        </authorList>
    </citation>
    <scope>NUCLEOTIDE SEQUENCE [LARGE SCALE GENOMIC DNA]</scope>
    <source>
        <strain evidence="5">DSM 15567 / CIP 107919 / 50-1 BON</strain>
    </source>
</reference>
<evidence type="ECO:0000256" key="2">
    <source>
        <dbReference type="ARBA" id="ARBA00022679"/>
    </source>
</evidence>
<dbReference type="Proteomes" id="UP000008457">
    <property type="component" value="Chromosome"/>
</dbReference>
<sequence>MDVFYSTITDPIEKLKAKEPIDLIIGIPFYNERDLIIPIIDNVIKGIKSFPRNIKAAIICAGDPAGQCVIDAINGMDSNNIPITAFLMPNGANGKGWSIRAILEIARNLHSDVLMLEADIICIDQHQPYGMDQQWIHKMLEPIYNGPYSVSLAMFENHFLENPIAHCIVSPLLASIYGYRLDDPISGIWAITSDVVEEAAEQMNRHWEASVGGYGIDVFMACLEISMQQNICRIILGPKPHQHSTSKSDIVFHDIVKSLFERIKQDEPFWSKRQPFLKWPDTYGTYRGEIQSNIQSKPTDMMSAFKSDFQQFYNLLSDILPEKVLDQLERFSQPEQDADFEWDEELWTRLTYHMLISYCYPGDISTDDIISAFLALYKGYISVLTYHLTPATQGTTDGIMQQHIDSFIVYREDFLRGWEDMQSRALPLLPKIGYMEFIPHVPILLPHEVSDRPGHSVNTISIYNDLLQCYVDEFNKWVYDGLGVSQQANSEQVGQAISQFMDSVEALLSDLLPGALDDISGMQQYLNGISSICPHGKVLALKPEVAQMILETFPPANLMLLNGCSSLSELLDMMDIDDALALALLTEDDLQAQLISWFKQNGHPEYMQWSDLRLIAVRAEDFASLKYTALDKLTGRIMVHPLPKGIGGRLPRLRYFTRISKHITEAEHLSVIWSEFLAQRHGFGIKVVNSISGHWGKEMFSAYNIMEDWHQEAVADAISSIAGNMADTTQAGILRHMAAGYRLGITMPDGIFMPCSAWSWASYSFKGGKGIPSPMSIHVERNAFARKLLERICLALGMDTSIILQEAIDLMQQGKAYDDLAQQLFYMDNIEDGIVSPTIRASSAAKPLRRYEGNPIIAPIAESWWESRYTLNAAALRMDNRVYILYRAVGKDGISRLGLAVTDGFNVIERLAEPVFTPMLAEEHRGCEDPRLVIVGERIYMTYTAFDGIIAQIAVASISIDDFIGRHFDKWQRHGMAFPSFPDKDAVIVPEKINGRYPIYHRTEPSIWISYTPSLECPWPREDHRIIMGPRSGLMWDARKVGAGSQPIKTKYGWLMIYHGIDSHLVYRLGTMLVDLDDPGRILYRSPNPVLSPETEYEVGEKGKSWVPNVVFTCGAVPMAQKDVLDENDEIIVYYGAADTVLCAATGRVGDLIGQA</sequence>
<evidence type="ECO:0000313" key="5">
    <source>
        <dbReference type="Proteomes" id="UP000008457"/>
    </source>
</evidence>
<dbReference type="AlphaFoldDB" id="F3ZW99"/>
<dbReference type="GO" id="GO:0016798">
    <property type="term" value="F:hydrolase activity, acting on glycosyl bonds"/>
    <property type="evidence" value="ECO:0007669"/>
    <property type="project" value="UniProtKB-KW"/>
</dbReference>
<accession>F3ZW99</accession>